<sequence>MENSARFLNISGIFTALYWISQNPKHRSPNSAMRKSNGVEVMTNRDDRSVSLYLNELTGIGMLDADTELDLAIRSRKGDQEAARRLVSGNLRFVVSIAKQFQNQGFPLADLIAEGNLGLIEAAKRFEPLTFNSEKGKTYFLQ</sequence>
<evidence type="ECO:0000259" key="1">
    <source>
        <dbReference type="Pfam" id="PF00140"/>
    </source>
</evidence>
<evidence type="ECO:0000313" key="3">
    <source>
        <dbReference type="EMBL" id="RFZ89904.1"/>
    </source>
</evidence>
<protein>
    <recommendedName>
        <fullName evidence="5">RNA polymerase sigma-70 domain-containing protein</fullName>
    </recommendedName>
</protein>
<dbReference type="Pfam" id="PF04542">
    <property type="entry name" value="Sigma70_r2"/>
    <property type="match status" value="1"/>
</dbReference>
<dbReference type="GO" id="GO:0016987">
    <property type="term" value="F:sigma factor activity"/>
    <property type="evidence" value="ECO:0007669"/>
    <property type="project" value="InterPro"/>
</dbReference>
<accession>A0A372NLU2</accession>
<dbReference type="EMBL" id="QWDC01000010">
    <property type="protein sequence ID" value="RFZ89904.1"/>
    <property type="molecule type" value="Genomic_DNA"/>
</dbReference>
<evidence type="ECO:0008006" key="5">
    <source>
        <dbReference type="Google" id="ProtNLM"/>
    </source>
</evidence>
<dbReference type="GO" id="GO:0006352">
    <property type="term" value="P:DNA-templated transcription initiation"/>
    <property type="evidence" value="ECO:0007669"/>
    <property type="project" value="InterPro"/>
</dbReference>
<keyword evidence="4" id="KW-1185">Reference proteome</keyword>
<feature type="domain" description="RNA polymerase sigma-70 region 1.2" evidence="1">
    <location>
        <begin position="49"/>
        <end position="81"/>
    </location>
</feature>
<dbReference type="PANTHER" id="PTHR30376">
    <property type="entry name" value="SIGMA FACTOR RPOH HEAT SHOCK RELATED"/>
    <property type="match status" value="1"/>
</dbReference>
<feature type="domain" description="RNA polymerase sigma-70 region 2" evidence="2">
    <location>
        <begin position="86"/>
        <end position="128"/>
    </location>
</feature>
<dbReference type="InterPro" id="IPR007627">
    <property type="entry name" value="RNA_pol_sigma70_r2"/>
</dbReference>
<dbReference type="GO" id="GO:0003677">
    <property type="term" value="F:DNA binding"/>
    <property type="evidence" value="ECO:0007669"/>
    <property type="project" value="InterPro"/>
</dbReference>
<dbReference type="InterPro" id="IPR050813">
    <property type="entry name" value="Sigma-70_Factor"/>
</dbReference>
<dbReference type="InterPro" id="IPR009042">
    <property type="entry name" value="RNA_pol_sigma70_r1_2"/>
</dbReference>
<organism evidence="3 4">
    <name type="scientific">Mucilaginibacter conchicola</name>
    <dbReference type="NCBI Taxonomy" id="2303333"/>
    <lineage>
        <taxon>Bacteria</taxon>
        <taxon>Pseudomonadati</taxon>
        <taxon>Bacteroidota</taxon>
        <taxon>Sphingobacteriia</taxon>
        <taxon>Sphingobacteriales</taxon>
        <taxon>Sphingobacteriaceae</taxon>
        <taxon>Mucilaginibacter</taxon>
    </lineage>
</organism>
<dbReference type="Pfam" id="PF00140">
    <property type="entry name" value="Sigma70_r1_2"/>
    <property type="match status" value="1"/>
</dbReference>
<dbReference type="AlphaFoldDB" id="A0A372NLU2"/>
<dbReference type="Proteomes" id="UP000264217">
    <property type="component" value="Unassembled WGS sequence"/>
</dbReference>
<dbReference type="InterPro" id="IPR013325">
    <property type="entry name" value="RNA_pol_sigma_r2"/>
</dbReference>
<evidence type="ECO:0000259" key="2">
    <source>
        <dbReference type="Pfam" id="PF04542"/>
    </source>
</evidence>
<name>A0A372NLU2_9SPHI</name>
<dbReference type="Gene3D" id="1.20.120.1810">
    <property type="match status" value="1"/>
</dbReference>
<dbReference type="SUPFAM" id="SSF88946">
    <property type="entry name" value="Sigma2 domain of RNA polymerase sigma factors"/>
    <property type="match status" value="1"/>
</dbReference>
<reference evidence="3 4" key="1">
    <citation type="submission" date="2018-08" db="EMBL/GenBank/DDBJ databases">
        <title>Mucilaginibacter sp. MYSH2.</title>
        <authorList>
            <person name="Seo T."/>
        </authorList>
    </citation>
    <scope>NUCLEOTIDE SEQUENCE [LARGE SCALE GENOMIC DNA]</scope>
    <source>
        <strain evidence="3 4">MYSH2</strain>
    </source>
</reference>
<gene>
    <name evidence="3" type="ORF">D0C36_24205</name>
</gene>
<evidence type="ECO:0000313" key="4">
    <source>
        <dbReference type="Proteomes" id="UP000264217"/>
    </source>
</evidence>
<dbReference type="PANTHER" id="PTHR30376:SF3">
    <property type="entry name" value="RNA POLYMERASE SIGMA FACTOR RPOH"/>
    <property type="match status" value="1"/>
</dbReference>
<proteinExistence type="predicted"/>
<comment type="caution">
    <text evidence="3">The sequence shown here is derived from an EMBL/GenBank/DDBJ whole genome shotgun (WGS) entry which is preliminary data.</text>
</comment>